<dbReference type="GO" id="GO:0006260">
    <property type="term" value="P:DNA replication"/>
    <property type="evidence" value="ECO:0007669"/>
    <property type="project" value="InterPro"/>
</dbReference>
<dbReference type="EMBL" id="JAFKMR010000019">
    <property type="protein sequence ID" value="MBN8744673.1"/>
    <property type="molecule type" value="Genomic_DNA"/>
</dbReference>
<dbReference type="AlphaFoldDB" id="A0A8I1MYJ7"/>
<dbReference type="Pfam" id="PF00436">
    <property type="entry name" value="SSB"/>
    <property type="match status" value="1"/>
</dbReference>
<proteinExistence type="inferred from homology"/>
<protein>
    <recommendedName>
        <fullName evidence="2 3">Single-stranded DNA-binding protein</fullName>
        <shortName evidence="2">SSB</shortName>
    </recommendedName>
</protein>
<dbReference type="NCBIfam" id="TIGR00621">
    <property type="entry name" value="ssb"/>
    <property type="match status" value="1"/>
</dbReference>
<evidence type="ECO:0000256" key="2">
    <source>
        <dbReference type="HAMAP-Rule" id="MF_00984"/>
    </source>
</evidence>
<dbReference type="PROSITE" id="PS50935">
    <property type="entry name" value="SSB"/>
    <property type="match status" value="1"/>
</dbReference>
<name>A0A8I1MYJ7_THIA3</name>
<accession>A0A8I1MYJ7</accession>
<evidence type="ECO:0000256" key="1">
    <source>
        <dbReference type="ARBA" id="ARBA00023125"/>
    </source>
</evidence>
<dbReference type="SUPFAM" id="SSF50249">
    <property type="entry name" value="Nucleic acid-binding proteins"/>
    <property type="match status" value="1"/>
</dbReference>
<comment type="subunit">
    <text evidence="2">Homotetramer.</text>
</comment>
<feature type="compositionally biased region" description="Low complexity" evidence="4">
    <location>
        <begin position="117"/>
        <end position="126"/>
    </location>
</feature>
<dbReference type="RefSeq" id="WP_112487951.1">
    <property type="nucleotide sequence ID" value="NZ_JAFKMR010000019.1"/>
</dbReference>
<gene>
    <name evidence="5" type="ORF">J0I24_10240</name>
</gene>
<sequence>MASLNKVQLIGHLGRDPEVRYTADGVAVATLALATSRTWKDKGGERREDTEWSRVVLFGRLAEIAADFLSKGTQAYVEGQLRTRKWADKDGTERHTTEVVADELLLLTRREKDKPAEAAAAAATATGGLEWPVLDDPSGRAS</sequence>
<dbReference type="Proteomes" id="UP000664800">
    <property type="component" value="Unassembled WGS sequence"/>
</dbReference>
<evidence type="ECO:0000313" key="6">
    <source>
        <dbReference type="Proteomes" id="UP000664800"/>
    </source>
</evidence>
<feature type="region of interest" description="Disordered" evidence="4">
    <location>
        <begin position="116"/>
        <end position="142"/>
    </location>
</feature>
<dbReference type="PANTHER" id="PTHR10302">
    <property type="entry name" value="SINGLE-STRANDED DNA-BINDING PROTEIN"/>
    <property type="match status" value="1"/>
</dbReference>
<dbReference type="CDD" id="cd04496">
    <property type="entry name" value="SSB_OBF"/>
    <property type="match status" value="1"/>
</dbReference>
<dbReference type="PANTHER" id="PTHR10302:SF27">
    <property type="entry name" value="SINGLE-STRANDED DNA-BINDING PROTEIN"/>
    <property type="match status" value="1"/>
</dbReference>
<dbReference type="InterPro" id="IPR012340">
    <property type="entry name" value="NA-bd_OB-fold"/>
</dbReference>
<dbReference type="InterPro" id="IPR000424">
    <property type="entry name" value="Primosome_PriB/ssb"/>
</dbReference>
<evidence type="ECO:0000256" key="3">
    <source>
        <dbReference type="RuleBase" id="RU000524"/>
    </source>
</evidence>
<dbReference type="InterPro" id="IPR011344">
    <property type="entry name" value="ssDNA-bd"/>
</dbReference>
<evidence type="ECO:0000313" key="5">
    <source>
        <dbReference type="EMBL" id="MBN8744673.1"/>
    </source>
</evidence>
<dbReference type="Gene3D" id="2.40.50.140">
    <property type="entry name" value="Nucleic acid-binding proteins"/>
    <property type="match status" value="1"/>
</dbReference>
<reference evidence="5" key="1">
    <citation type="submission" date="2021-02" db="EMBL/GenBank/DDBJ databases">
        <title>Thiocyanate and organic carbon inputs drive convergent selection for specific autotrophic Afipia and Thiobacillus strains within complex microbiomes.</title>
        <authorList>
            <person name="Huddy R.J."/>
            <person name="Sachdeva R."/>
            <person name="Kadzinga F."/>
            <person name="Kantor R.S."/>
            <person name="Harrison S.T.L."/>
            <person name="Banfield J.F."/>
        </authorList>
    </citation>
    <scope>NUCLEOTIDE SEQUENCE</scope>
    <source>
        <strain evidence="5">SCN18_13_7_16_R3_B_64_19</strain>
    </source>
</reference>
<dbReference type="GO" id="GO:0009295">
    <property type="term" value="C:nucleoid"/>
    <property type="evidence" value="ECO:0007669"/>
    <property type="project" value="TreeGrafter"/>
</dbReference>
<evidence type="ECO:0000256" key="4">
    <source>
        <dbReference type="SAM" id="MobiDB-lite"/>
    </source>
</evidence>
<comment type="caution">
    <text evidence="5">The sequence shown here is derived from an EMBL/GenBank/DDBJ whole genome shotgun (WGS) entry which is preliminary data.</text>
</comment>
<comment type="caution">
    <text evidence="2">Lacks conserved residue(s) required for the propagation of feature annotation.</text>
</comment>
<organism evidence="5 6">
    <name type="scientific">Thiomonas arsenitoxydans (strain DSM 22701 / CIP 110005 / 3As)</name>
    <dbReference type="NCBI Taxonomy" id="426114"/>
    <lineage>
        <taxon>Bacteria</taxon>
        <taxon>Pseudomonadati</taxon>
        <taxon>Pseudomonadota</taxon>
        <taxon>Betaproteobacteria</taxon>
        <taxon>Burkholderiales</taxon>
        <taxon>Thiomonas</taxon>
    </lineage>
</organism>
<keyword evidence="1 2" id="KW-0238">DNA-binding</keyword>
<dbReference type="GO" id="GO:0003697">
    <property type="term" value="F:single-stranded DNA binding"/>
    <property type="evidence" value="ECO:0007669"/>
    <property type="project" value="UniProtKB-UniRule"/>
</dbReference>
<dbReference type="HAMAP" id="MF_00984">
    <property type="entry name" value="SSB"/>
    <property type="match status" value="1"/>
</dbReference>